<feature type="region of interest" description="Disordered" evidence="2">
    <location>
        <begin position="17"/>
        <end position="92"/>
    </location>
</feature>
<feature type="domain" description="RRM" evidence="3">
    <location>
        <begin position="92"/>
        <end position="170"/>
    </location>
</feature>
<feature type="region of interest" description="Disordered" evidence="2">
    <location>
        <begin position="169"/>
        <end position="309"/>
    </location>
</feature>
<dbReference type="EMBL" id="JAEVFJ010000070">
    <property type="protein sequence ID" value="KAH8074930.1"/>
    <property type="molecule type" value="Genomic_DNA"/>
</dbReference>
<reference evidence="4" key="1">
    <citation type="journal article" date="2021" name="New Phytol.">
        <title>Evolutionary innovations through gain and loss of genes in the ectomycorrhizal Boletales.</title>
        <authorList>
            <person name="Wu G."/>
            <person name="Miyauchi S."/>
            <person name="Morin E."/>
            <person name="Kuo A."/>
            <person name="Drula E."/>
            <person name="Varga T."/>
            <person name="Kohler A."/>
            <person name="Feng B."/>
            <person name="Cao Y."/>
            <person name="Lipzen A."/>
            <person name="Daum C."/>
            <person name="Hundley H."/>
            <person name="Pangilinan J."/>
            <person name="Johnson J."/>
            <person name="Barry K."/>
            <person name="LaButti K."/>
            <person name="Ng V."/>
            <person name="Ahrendt S."/>
            <person name="Min B."/>
            <person name="Choi I.G."/>
            <person name="Park H."/>
            <person name="Plett J.M."/>
            <person name="Magnuson J."/>
            <person name="Spatafora J.W."/>
            <person name="Nagy L.G."/>
            <person name="Henrissat B."/>
            <person name="Grigoriev I.V."/>
            <person name="Yang Z.L."/>
            <person name="Xu J."/>
            <person name="Martin F.M."/>
        </authorList>
    </citation>
    <scope>NUCLEOTIDE SEQUENCE</scope>
    <source>
        <strain evidence="4">KKN 215</strain>
    </source>
</reference>
<dbReference type="PROSITE" id="PS50102">
    <property type="entry name" value="RRM"/>
    <property type="match status" value="1"/>
</dbReference>
<dbReference type="PANTHER" id="PTHR48034">
    <property type="entry name" value="TRANSFORMER-2 SEX-DETERMINING PROTEIN-RELATED"/>
    <property type="match status" value="1"/>
</dbReference>
<keyword evidence="5" id="KW-1185">Reference proteome</keyword>
<feature type="compositionally biased region" description="Basic and acidic residues" evidence="2">
    <location>
        <begin position="200"/>
        <end position="246"/>
    </location>
</feature>
<proteinExistence type="predicted"/>
<dbReference type="OrthoDB" id="439808at2759"/>
<sequence length="322" mass="36225">MVSSQISPAGQLFLVYGESANPPVDPYTEAYTEPAPPAASATPTDRDRDPPPARGRSRSRSPSRANGGGSSYRRSPAPRRPSHAPIAPNPSSVLGVFGLSIRTNERDLEDEFNRFGHVDKVTIVYDQRSDRSRGFGFIVMSTVEEATRCIKELNGVELNGRRIRVDYSVTDRPHAPTPGEYMGHRRRRGRDTYSGGGGGRDYRDDRYDDYRDRRDRDPYSRRYHDRDDRDRDYYGRDGRDWRDRRSPPPARGGGGRYSPDYRRRRSYSRSPPRGSSPAPARASRDYDGPSNVATTSSAEPHIPGGAFLPQNMVHVWNDPHAS</sequence>
<dbReference type="SUPFAM" id="SSF54928">
    <property type="entry name" value="RNA-binding domain, RBD"/>
    <property type="match status" value="1"/>
</dbReference>
<evidence type="ECO:0000256" key="1">
    <source>
        <dbReference type="PROSITE-ProRule" id="PRU00176"/>
    </source>
</evidence>
<evidence type="ECO:0000256" key="2">
    <source>
        <dbReference type="SAM" id="MobiDB-lite"/>
    </source>
</evidence>
<dbReference type="InterPro" id="IPR050441">
    <property type="entry name" value="RBM"/>
</dbReference>
<dbReference type="Proteomes" id="UP000813824">
    <property type="component" value="Unassembled WGS sequence"/>
</dbReference>
<gene>
    <name evidence="4" type="ORF">BXZ70DRAFT_1056354</name>
</gene>
<dbReference type="GO" id="GO:0003723">
    <property type="term" value="F:RNA binding"/>
    <property type="evidence" value="ECO:0007669"/>
    <property type="project" value="UniProtKB-UniRule"/>
</dbReference>
<protein>
    <recommendedName>
        <fullName evidence="3">RRM domain-containing protein</fullName>
    </recommendedName>
</protein>
<feature type="compositionally biased region" description="Low complexity" evidence="2">
    <location>
        <begin position="62"/>
        <end position="75"/>
    </location>
</feature>
<dbReference type="InterPro" id="IPR012677">
    <property type="entry name" value="Nucleotide-bd_a/b_plait_sf"/>
</dbReference>
<dbReference type="CDD" id="cd12363">
    <property type="entry name" value="RRM_TRA2"/>
    <property type="match status" value="1"/>
</dbReference>
<dbReference type="AlphaFoldDB" id="A0A8K0XJT5"/>
<evidence type="ECO:0000259" key="3">
    <source>
        <dbReference type="PROSITE" id="PS50102"/>
    </source>
</evidence>
<accession>A0A8K0XJT5</accession>
<dbReference type="InterPro" id="IPR035979">
    <property type="entry name" value="RBD_domain_sf"/>
</dbReference>
<feature type="compositionally biased region" description="Low complexity" evidence="2">
    <location>
        <begin position="26"/>
        <end position="43"/>
    </location>
</feature>
<comment type="caution">
    <text evidence="4">The sequence shown here is derived from an EMBL/GenBank/DDBJ whole genome shotgun (WGS) entry which is preliminary data.</text>
</comment>
<dbReference type="SMART" id="SM00360">
    <property type="entry name" value="RRM"/>
    <property type="match status" value="1"/>
</dbReference>
<evidence type="ECO:0000313" key="4">
    <source>
        <dbReference type="EMBL" id="KAH8074930.1"/>
    </source>
</evidence>
<feature type="compositionally biased region" description="Low complexity" evidence="2">
    <location>
        <begin position="268"/>
        <end position="281"/>
    </location>
</feature>
<evidence type="ECO:0000313" key="5">
    <source>
        <dbReference type="Proteomes" id="UP000813824"/>
    </source>
</evidence>
<dbReference type="Gene3D" id="3.30.70.330">
    <property type="match status" value="1"/>
</dbReference>
<name>A0A8K0XJT5_9AGAR</name>
<organism evidence="4 5">
    <name type="scientific">Cristinia sonorae</name>
    <dbReference type="NCBI Taxonomy" id="1940300"/>
    <lineage>
        <taxon>Eukaryota</taxon>
        <taxon>Fungi</taxon>
        <taxon>Dikarya</taxon>
        <taxon>Basidiomycota</taxon>
        <taxon>Agaricomycotina</taxon>
        <taxon>Agaricomycetes</taxon>
        <taxon>Agaricomycetidae</taxon>
        <taxon>Agaricales</taxon>
        <taxon>Pleurotineae</taxon>
        <taxon>Stephanosporaceae</taxon>
        <taxon>Cristinia</taxon>
    </lineage>
</organism>
<keyword evidence="1" id="KW-0694">RNA-binding</keyword>
<dbReference type="InterPro" id="IPR000504">
    <property type="entry name" value="RRM_dom"/>
</dbReference>
<dbReference type="Pfam" id="PF00076">
    <property type="entry name" value="RRM_1"/>
    <property type="match status" value="1"/>
</dbReference>